<dbReference type="Gene3D" id="3.40.50.2000">
    <property type="entry name" value="Glycogen Phosphorylase B"/>
    <property type="match status" value="3"/>
</dbReference>
<dbReference type="PANTHER" id="PTHR12526:SF510">
    <property type="entry name" value="D-INOSITOL 3-PHOSPHATE GLYCOSYLTRANSFERASE"/>
    <property type="match status" value="1"/>
</dbReference>
<gene>
    <name evidence="3" type="ORF">IB285_02085</name>
</gene>
<evidence type="ECO:0000313" key="3">
    <source>
        <dbReference type="EMBL" id="MBD2841039.1"/>
    </source>
</evidence>
<evidence type="ECO:0000313" key="4">
    <source>
        <dbReference type="Proteomes" id="UP000635384"/>
    </source>
</evidence>
<evidence type="ECO:0000256" key="2">
    <source>
        <dbReference type="ARBA" id="ARBA00022679"/>
    </source>
</evidence>
<dbReference type="EMBL" id="JACXLC010000001">
    <property type="protein sequence ID" value="MBD2841039.1"/>
    <property type="molecule type" value="Genomic_DNA"/>
</dbReference>
<dbReference type="RefSeq" id="WP_190786616.1">
    <property type="nucleotide sequence ID" value="NZ_JACXLC010000001.1"/>
</dbReference>
<dbReference type="CDD" id="cd03801">
    <property type="entry name" value="GT4_PimA-like"/>
    <property type="match status" value="1"/>
</dbReference>
<dbReference type="Proteomes" id="UP000635384">
    <property type="component" value="Unassembled WGS sequence"/>
</dbReference>
<dbReference type="SUPFAM" id="SSF53756">
    <property type="entry name" value="UDP-Glycosyltransferase/glycogen phosphorylase"/>
    <property type="match status" value="2"/>
</dbReference>
<keyword evidence="1" id="KW-0328">Glycosyltransferase</keyword>
<comment type="caution">
    <text evidence="3">The sequence shown here is derived from an EMBL/GenBank/DDBJ whole genome shotgun (WGS) entry which is preliminary data.</text>
</comment>
<proteinExistence type="predicted"/>
<sequence>MMRVAILGEQNFSLIDGSTIWLLNVCKLISLQHDIEPVLVLSHPLTNDLLAKELPERVKIVRFEEISHLLAPGADRLDAASASLALGVAERLHGPLDRVFVRGARFLESLVHEPDWRQRVVAYTPETLPDLTRPEPAWLLAAREARIPLVVQSEIAKQAMEALSNYPAQVVHVVPPIVFDDAEREPRANSPVRLCYSGKIDPNYGIDWLLEFCETLPDQSDLAATIIAGKDSFRARHPEFFKKFDVFRSDVLSGFVQNVEYHSNLSHAEAKAQMSKAHFAFCLRHAKYDDVIEISTKIVEFSSLGVPPILNDTALNRSLFGEDYPYYVDILSENVVERLHEIMASVGTESYELAQARTTEIASQFSASKLSDKLGTAIRGFSDAAFVDEGSKRRILIATHERKFLNQFLDQVRGDPNIDIVWQHWKTTTQYGPQAPNVPPDVDTVFCEWACENAVWHSHNKRQGTKLIVRLHRFEAFRDFPARINWEAVDALIVVSEYFRDMMVEDHGVDPDRIHILPQYIDWDQLQRSKHPDANFTLGLVGINPFDHKRFDRAIDFFAKLRQKDPRFQLAVRSVMPWQIGWVWDADNDDKVKFENVFNRIFADPVLQGSVRFDPAGPDMEEWYRGIGTILSSSDTEGCHTSVMEALASGSDAVVYNWPGARSLFDEHVEDDMADAVDRVIAFADDPAQPEKRRAFSQSMKQYDVVKFTRDFFQL</sequence>
<accession>A0ABR8KRG4</accession>
<name>A0ABR8KRG4_9SPHN</name>
<dbReference type="PANTHER" id="PTHR12526">
    <property type="entry name" value="GLYCOSYLTRANSFERASE"/>
    <property type="match status" value="1"/>
</dbReference>
<reference evidence="3 4" key="1">
    <citation type="submission" date="2020-09" db="EMBL/GenBank/DDBJ databases">
        <authorList>
            <person name="Yoon J.-W."/>
        </authorList>
    </citation>
    <scope>NUCLEOTIDE SEQUENCE [LARGE SCALE GENOMIC DNA]</scope>
    <source>
        <strain evidence="3 4">KMU-140</strain>
    </source>
</reference>
<evidence type="ECO:0000256" key="1">
    <source>
        <dbReference type="ARBA" id="ARBA00022676"/>
    </source>
</evidence>
<keyword evidence="2" id="KW-0808">Transferase</keyword>
<keyword evidence="4" id="KW-1185">Reference proteome</keyword>
<protein>
    <submittedName>
        <fullName evidence="3">Glycosyltransferase</fullName>
    </submittedName>
</protein>
<organism evidence="3 4">
    <name type="scientific">Erythrobacter rubeus</name>
    <dbReference type="NCBI Taxonomy" id="2760803"/>
    <lineage>
        <taxon>Bacteria</taxon>
        <taxon>Pseudomonadati</taxon>
        <taxon>Pseudomonadota</taxon>
        <taxon>Alphaproteobacteria</taxon>
        <taxon>Sphingomonadales</taxon>
        <taxon>Erythrobacteraceae</taxon>
        <taxon>Erythrobacter/Porphyrobacter group</taxon>
        <taxon>Erythrobacter</taxon>
    </lineage>
</organism>